<comment type="similarity">
    <text evidence="1">Belongs to the RelB/DinJ antitoxin family.</text>
</comment>
<dbReference type="Pfam" id="PF04221">
    <property type="entry name" value="RelB"/>
    <property type="match status" value="1"/>
</dbReference>
<dbReference type="Gene3D" id="1.10.1220.10">
    <property type="entry name" value="Met repressor-like"/>
    <property type="match status" value="1"/>
</dbReference>
<dbReference type="AlphaFoldDB" id="A0A645CNN4"/>
<dbReference type="EMBL" id="VSSQ01028604">
    <property type="protein sequence ID" value="MPM78382.1"/>
    <property type="molecule type" value="Genomic_DNA"/>
</dbReference>
<accession>A0A645CNN4</accession>
<dbReference type="PANTHER" id="PTHR38781">
    <property type="entry name" value="ANTITOXIN DINJ-RELATED"/>
    <property type="match status" value="1"/>
</dbReference>
<protein>
    <recommendedName>
        <fullName evidence="4">Antitoxin DinJ</fullName>
    </recommendedName>
</protein>
<dbReference type="PANTHER" id="PTHR38781:SF1">
    <property type="entry name" value="ANTITOXIN DINJ-RELATED"/>
    <property type="match status" value="1"/>
</dbReference>
<sequence length="87" mass="9677">MANTSVTFRMDENLKKQFESVLDELGLNLTTGINVFAKAVVRDNGIPFELKADPFYSEANQAHLRSVITELEAGQGRPHELIEVDDA</sequence>
<dbReference type="InterPro" id="IPR007337">
    <property type="entry name" value="RelB/DinJ"/>
</dbReference>
<evidence type="ECO:0008006" key="4">
    <source>
        <dbReference type="Google" id="ProtNLM"/>
    </source>
</evidence>
<dbReference type="GO" id="GO:0006355">
    <property type="term" value="P:regulation of DNA-templated transcription"/>
    <property type="evidence" value="ECO:0007669"/>
    <property type="project" value="InterPro"/>
</dbReference>
<organism evidence="3">
    <name type="scientific">bioreactor metagenome</name>
    <dbReference type="NCBI Taxonomy" id="1076179"/>
    <lineage>
        <taxon>unclassified sequences</taxon>
        <taxon>metagenomes</taxon>
        <taxon>ecological metagenomes</taxon>
    </lineage>
</organism>
<evidence type="ECO:0000256" key="2">
    <source>
        <dbReference type="ARBA" id="ARBA00022649"/>
    </source>
</evidence>
<reference evidence="3" key="1">
    <citation type="submission" date="2019-08" db="EMBL/GenBank/DDBJ databases">
        <authorList>
            <person name="Kucharzyk K."/>
            <person name="Murdoch R.W."/>
            <person name="Higgins S."/>
            <person name="Loffler F."/>
        </authorList>
    </citation>
    <scope>NUCLEOTIDE SEQUENCE</scope>
</reference>
<dbReference type="InterPro" id="IPR013321">
    <property type="entry name" value="Arc_rbn_hlx_hlx"/>
</dbReference>
<gene>
    <name evidence="3" type="ORF">SDC9_125393</name>
</gene>
<proteinExistence type="inferred from homology"/>
<keyword evidence="2" id="KW-1277">Toxin-antitoxin system</keyword>
<evidence type="ECO:0000313" key="3">
    <source>
        <dbReference type="EMBL" id="MPM78382.1"/>
    </source>
</evidence>
<comment type="caution">
    <text evidence="3">The sequence shown here is derived from an EMBL/GenBank/DDBJ whole genome shotgun (WGS) entry which is preliminary data.</text>
</comment>
<dbReference type="NCBIfam" id="TIGR02384">
    <property type="entry name" value="RelB_DinJ"/>
    <property type="match status" value="1"/>
</dbReference>
<dbReference type="GO" id="GO:0006351">
    <property type="term" value="P:DNA-templated transcription"/>
    <property type="evidence" value="ECO:0007669"/>
    <property type="project" value="TreeGrafter"/>
</dbReference>
<name>A0A645CNN4_9ZZZZ</name>
<evidence type="ECO:0000256" key="1">
    <source>
        <dbReference type="ARBA" id="ARBA00010562"/>
    </source>
</evidence>